<dbReference type="GO" id="GO:0006281">
    <property type="term" value="P:DNA repair"/>
    <property type="evidence" value="ECO:0007669"/>
    <property type="project" value="InterPro"/>
</dbReference>
<dbReference type="Pfam" id="PF01035">
    <property type="entry name" value="DNA_binding_1"/>
    <property type="match status" value="1"/>
</dbReference>
<dbReference type="GO" id="GO:0032259">
    <property type="term" value="P:methylation"/>
    <property type="evidence" value="ECO:0007669"/>
    <property type="project" value="UniProtKB-KW"/>
</dbReference>
<dbReference type="SUPFAM" id="SSF46767">
    <property type="entry name" value="Methylated DNA-protein cysteine methyltransferase, C-terminal domain"/>
    <property type="match status" value="1"/>
</dbReference>
<dbReference type="EMBL" id="QRMZ01000002">
    <property type="protein sequence ID" value="RHK07905.1"/>
    <property type="molecule type" value="Genomic_DNA"/>
</dbReference>
<evidence type="ECO:0000313" key="4">
    <source>
        <dbReference type="Proteomes" id="UP000286288"/>
    </source>
</evidence>
<dbReference type="NCBIfam" id="TIGR00589">
    <property type="entry name" value="ogt"/>
    <property type="match status" value="1"/>
</dbReference>
<proteinExistence type="predicted"/>
<reference evidence="3 4" key="1">
    <citation type="submission" date="2018-08" db="EMBL/GenBank/DDBJ databases">
        <title>A genome reference for cultivated species of the human gut microbiota.</title>
        <authorList>
            <person name="Zou Y."/>
            <person name="Xue W."/>
            <person name="Luo G."/>
        </authorList>
    </citation>
    <scope>NUCLEOTIDE SEQUENCE [LARGE SCALE GENOMIC DNA]</scope>
    <source>
        <strain evidence="3 4">AF48-16</strain>
    </source>
</reference>
<dbReference type="GO" id="GO:0003908">
    <property type="term" value="F:methylated-DNA-[protein]-cysteine S-methyltransferase activity"/>
    <property type="evidence" value="ECO:0007669"/>
    <property type="project" value="UniProtKB-EC"/>
</dbReference>
<dbReference type="InterPro" id="IPR036388">
    <property type="entry name" value="WH-like_DNA-bd_sf"/>
</dbReference>
<gene>
    <name evidence="3" type="ORF">DW084_01905</name>
</gene>
<dbReference type="CDD" id="cd06445">
    <property type="entry name" value="ATase"/>
    <property type="match status" value="1"/>
</dbReference>
<feature type="domain" description="Methylated-DNA-[protein]-cysteine S-methyltransferase DNA binding" evidence="2">
    <location>
        <begin position="3"/>
        <end position="75"/>
    </location>
</feature>
<keyword evidence="3" id="KW-0808">Transferase</keyword>
<dbReference type="InterPro" id="IPR014048">
    <property type="entry name" value="MethylDNA_cys_MeTrfase_DNA-bd"/>
</dbReference>
<accession>A0A415EX56</accession>
<protein>
    <submittedName>
        <fullName evidence="3">Methylated-DNA--[protein]-cysteine S-methyltransferase</fullName>
        <ecNumber evidence="3">2.1.1.63</ecNumber>
    </submittedName>
</protein>
<evidence type="ECO:0000259" key="2">
    <source>
        <dbReference type="Pfam" id="PF01035"/>
    </source>
</evidence>
<keyword evidence="3" id="KW-0489">Methyltransferase</keyword>
<dbReference type="RefSeq" id="WP_151195149.1">
    <property type="nucleotide sequence ID" value="NZ_CP119393.1"/>
</dbReference>
<organism evidence="3 4">
    <name type="scientific">Enterococcus casseliflavus</name>
    <name type="common">Enterococcus flavescens</name>
    <dbReference type="NCBI Taxonomy" id="37734"/>
    <lineage>
        <taxon>Bacteria</taxon>
        <taxon>Bacillati</taxon>
        <taxon>Bacillota</taxon>
        <taxon>Bacilli</taxon>
        <taxon>Lactobacillales</taxon>
        <taxon>Enterococcaceae</taxon>
        <taxon>Enterococcus</taxon>
    </lineage>
</organism>
<sequence length="108" mass="11730">MNPFYEEVYALARQIPFGKVVSYSQIAWKLGQINGARAVGRAMRLSPQDVPAHRVVRADGVLIGPSANGRKAALVDEGVVFKASGRIDMKACSWSMSEIAPAQMKEPL</sequence>
<dbReference type="EC" id="2.1.1.63" evidence="3"/>
<evidence type="ECO:0000313" key="3">
    <source>
        <dbReference type="EMBL" id="RHK07905.1"/>
    </source>
</evidence>
<dbReference type="PANTHER" id="PTHR42942">
    <property type="entry name" value="6-O-METHYLGUANINE DNA METHYLTRANSFERASE"/>
    <property type="match status" value="1"/>
</dbReference>
<dbReference type="AlphaFoldDB" id="A0A415EX56"/>
<dbReference type="Gene3D" id="1.10.10.10">
    <property type="entry name" value="Winged helix-like DNA-binding domain superfamily/Winged helix DNA-binding domain"/>
    <property type="match status" value="1"/>
</dbReference>
<name>A0A415EX56_ENTCA</name>
<evidence type="ECO:0000256" key="1">
    <source>
        <dbReference type="ARBA" id="ARBA00022763"/>
    </source>
</evidence>
<dbReference type="Proteomes" id="UP000286288">
    <property type="component" value="Unassembled WGS sequence"/>
</dbReference>
<dbReference type="InterPro" id="IPR036217">
    <property type="entry name" value="MethylDNA_cys_MeTrfase_DNAb"/>
</dbReference>
<dbReference type="InterPro" id="IPR052520">
    <property type="entry name" value="ATL_DNA_repair"/>
</dbReference>
<comment type="caution">
    <text evidence="3">The sequence shown here is derived from an EMBL/GenBank/DDBJ whole genome shotgun (WGS) entry which is preliminary data.</text>
</comment>
<dbReference type="PANTHER" id="PTHR42942:SF1">
    <property type="entry name" value="ALKYLTRANSFERASE-LIKE PROTEIN 1"/>
    <property type="match status" value="1"/>
</dbReference>
<keyword evidence="1" id="KW-0227">DNA damage</keyword>